<organism evidence="2 3">
    <name type="scientific">Fusobacterium nucleatum subsp. nucleatum</name>
    <dbReference type="NCBI Taxonomy" id="76856"/>
    <lineage>
        <taxon>Bacteria</taxon>
        <taxon>Fusobacteriati</taxon>
        <taxon>Fusobacteriota</taxon>
        <taxon>Fusobacteriia</taxon>
        <taxon>Fusobacteriales</taxon>
        <taxon>Fusobacteriaceae</taxon>
        <taxon>Fusobacterium</taxon>
    </lineage>
</organism>
<dbReference type="Gene3D" id="3.90.930.1">
    <property type="match status" value="1"/>
</dbReference>
<dbReference type="SUPFAM" id="SSF82185">
    <property type="entry name" value="Histone H3 K4-specific methyltransferase SET7/9 N-terminal domain"/>
    <property type="match status" value="1"/>
</dbReference>
<reference evidence="2 3" key="1">
    <citation type="submission" date="2015-10" db="EMBL/GenBank/DDBJ databases">
        <authorList>
            <person name="Gilbert D.G."/>
        </authorList>
    </citation>
    <scope>NUCLEOTIDE SEQUENCE [LARGE SCALE GENOMIC DNA]</scope>
    <source>
        <strain evidence="2 3">ChDC F311</strain>
    </source>
</reference>
<feature type="chain" id="PRO_5007098566" description="MORN repeat protein" evidence="1">
    <location>
        <begin position="20"/>
        <end position="343"/>
    </location>
</feature>
<dbReference type="AlphaFoldDB" id="A0A101K6B6"/>
<dbReference type="RefSeq" id="WP_059222454.1">
    <property type="nucleotide sequence ID" value="NZ_LMVH01000001.1"/>
</dbReference>
<feature type="signal peptide" evidence="1">
    <location>
        <begin position="1"/>
        <end position="19"/>
    </location>
</feature>
<dbReference type="Pfam" id="PF07661">
    <property type="entry name" value="MORN_2"/>
    <property type="match status" value="3"/>
</dbReference>
<protein>
    <recommendedName>
        <fullName evidence="4">MORN repeat protein</fullName>
    </recommendedName>
</protein>
<dbReference type="OrthoDB" id="85690at2"/>
<evidence type="ECO:0000256" key="1">
    <source>
        <dbReference type="SAM" id="SignalP"/>
    </source>
</evidence>
<evidence type="ECO:0008006" key="4">
    <source>
        <dbReference type="Google" id="ProtNLM"/>
    </source>
</evidence>
<evidence type="ECO:0000313" key="3">
    <source>
        <dbReference type="Proteomes" id="UP000054800"/>
    </source>
</evidence>
<accession>A0A101K6B6</accession>
<name>A0A101K6B6_FUSNC</name>
<dbReference type="Proteomes" id="UP000054800">
    <property type="component" value="Unassembled WGS sequence"/>
</dbReference>
<dbReference type="EMBL" id="LMVH01000001">
    <property type="protein sequence ID" value="KUL98323.1"/>
    <property type="molecule type" value="Genomic_DNA"/>
</dbReference>
<evidence type="ECO:0000313" key="2">
    <source>
        <dbReference type="EMBL" id="KUL98323.1"/>
    </source>
</evidence>
<dbReference type="InterPro" id="IPR011652">
    <property type="entry name" value="MORN_2"/>
</dbReference>
<gene>
    <name evidence="2" type="ORF">RO03_01985</name>
</gene>
<comment type="caution">
    <text evidence="2">The sequence shown here is derived from an EMBL/GenBank/DDBJ whole genome shotgun (WGS) entry which is preliminary data.</text>
</comment>
<keyword evidence="1" id="KW-0732">Signal</keyword>
<proteinExistence type="predicted"/>
<sequence>MKKFLIILTFIFCSLLGFADNVNVGVRIPLGEQKVELDFNVKLLLGMIKAENNPKYKKLLDYIDENLAKKGEVKYSANISLKRASSEVFSENGELLYEEKLPKEFINFVNYSLATADDKAKVKKFIKGSYEKPAYMIISKNNGKPKIFIERSMEPDEHKIKTTTEVTLKRELTEAEKKELLSLKNDKLITKYKSYVDSEISKAYTDNNLTMVQEFKNLTETAIIYAKNNDSIKKEVKYTDNSHSNGTMKSYKNDKLVEEIVFENSMPNLQKSYHDNGNLAFEIPMKNGAINGEVKIYYENGKIKESVSVKNGKREGVARKYSETGKVIKEVLYKDDKEIKKIR</sequence>